<dbReference type="AlphaFoldDB" id="A0A5B0NRR8"/>
<proteinExistence type="predicted"/>
<comment type="caution">
    <text evidence="2">The sequence shown here is derived from an EMBL/GenBank/DDBJ whole genome shotgun (WGS) entry which is preliminary data.</text>
</comment>
<protein>
    <submittedName>
        <fullName evidence="2">Uncharacterized protein</fullName>
    </submittedName>
</protein>
<name>A0A5B0NRR8_PUCGR</name>
<dbReference type="Proteomes" id="UP000324748">
    <property type="component" value="Unassembled WGS sequence"/>
</dbReference>
<reference evidence="2 3" key="1">
    <citation type="submission" date="2019-05" db="EMBL/GenBank/DDBJ databases">
        <title>Emergence of the Ug99 lineage of the wheat stem rust pathogen through somatic hybridization.</title>
        <authorList>
            <person name="Li F."/>
            <person name="Upadhyaya N.M."/>
            <person name="Sperschneider J."/>
            <person name="Matny O."/>
            <person name="Nguyen-Phuc H."/>
            <person name="Mago R."/>
            <person name="Raley C."/>
            <person name="Miller M.E."/>
            <person name="Silverstein K.A.T."/>
            <person name="Henningsen E."/>
            <person name="Hirsch C.D."/>
            <person name="Visser B."/>
            <person name="Pretorius Z.A."/>
            <person name="Steffenson B.J."/>
            <person name="Schwessinger B."/>
            <person name="Dodds P.N."/>
            <person name="Figueroa M."/>
        </authorList>
    </citation>
    <scope>NUCLEOTIDE SEQUENCE [LARGE SCALE GENOMIC DNA]</scope>
    <source>
        <strain evidence="2">21-0</strain>
    </source>
</reference>
<sequence>MGIDGQGAHPIGSPARSSPLQSKPRAAIKLIKVVGRRGFHFRPNTRPAGDSQRYVDLFERPAERRVISQGSSSRHPTRSLAARLEDAALKLNNSTHQLIDPLDSKPLQARSPVQPEISSTHLHTISNRFTTPFIAPLIPAIPLWVLLEP</sequence>
<evidence type="ECO:0000313" key="3">
    <source>
        <dbReference type="Proteomes" id="UP000324748"/>
    </source>
</evidence>
<organism evidence="2 3">
    <name type="scientific">Puccinia graminis f. sp. tritici</name>
    <dbReference type="NCBI Taxonomy" id="56615"/>
    <lineage>
        <taxon>Eukaryota</taxon>
        <taxon>Fungi</taxon>
        <taxon>Dikarya</taxon>
        <taxon>Basidiomycota</taxon>
        <taxon>Pucciniomycotina</taxon>
        <taxon>Pucciniomycetes</taxon>
        <taxon>Pucciniales</taxon>
        <taxon>Pucciniaceae</taxon>
        <taxon>Puccinia</taxon>
    </lineage>
</organism>
<accession>A0A5B0NRR8</accession>
<dbReference type="EMBL" id="VSWC01000092">
    <property type="protein sequence ID" value="KAA1091633.1"/>
    <property type="molecule type" value="Genomic_DNA"/>
</dbReference>
<evidence type="ECO:0000313" key="2">
    <source>
        <dbReference type="EMBL" id="KAA1091633.1"/>
    </source>
</evidence>
<gene>
    <name evidence="2" type="ORF">PGT21_036398</name>
</gene>
<feature type="region of interest" description="Disordered" evidence="1">
    <location>
        <begin position="1"/>
        <end position="24"/>
    </location>
</feature>
<keyword evidence="3" id="KW-1185">Reference proteome</keyword>
<evidence type="ECO:0000256" key="1">
    <source>
        <dbReference type="SAM" id="MobiDB-lite"/>
    </source>
</evidence>